<evidence type="ECO:0000313" key="2">
    <source>
        <dbReference type="EMBL" id="KAG0590054.1"/>
    </source>
</evidence>
<name>A0A8T0J2A2_CERPU</name>
<evidence type="ECO:0000313" key="3">
    <source>
        <dbReference type="Proteomes" id="UP000822688"/>
    </source>
</evidence>
<feature type="chain" id="PRO_5035927138" evidence="1">
    <location>
        <begin position="34"/>
        <end position="46"/>
    </location>
</feature>
<feature type="signal peptide" evidence="1">
    <location>
        <begin position="1"/>
        <end position="33"/>
    </location>
</feature>
<evidence type="ECO:0000256" key="1">
    <source>
        <dbReference type="SAM" id="SignalP"/>
    </source>
</evidence>
<keyword evidence="3" id="KW-1185">Reference proteome</keyword>
<dbReference type="AlphaFoldDB" id="A0A8T0J2A2"/>
<accession>A0A8T0J2A2</accession>
<comment type="caution">
    <text evidence="2">The sequence shown here is derived from an EMBL/GenBank/DDBJ whole genome shotgun (WGS) entry which is preliminary data.</text>
</comment>
<keyword evidence="1" id="KW-0732">Signal</keyword>
<sequence>MHLWWPPYMINRTSYLHLHCGLLLCFGLGESSSQHSLHYQSPRSVL</sequence>
<reference evidence="2" key="1">
    <citation type="submission" date="2020-06" db="EMBL/GenBank/DDBJ databases">
        <title>WGS assembly of Ceratodon purpureus strain R40.</title>
        <authorList>
            <person name="Carey S.B."/>
            <person name="Jenkins J."/>
            <person name="Shu S."/>
            <person name="Lovell J.T."/>
            <person name="Sreedasyam A."/>
            <person name="Maumus F."/>
            <person name="Tiley G.P."/>
            <person name="Fernandez-Pozo N."/>
            <person name="Barry K."/>
            <person name="Chen C."/>
            <person name="Wang M."/>
            <person name="Lipzen A."/>
            <person name="Daum C."/>
            <person name="Saski C.A."/>
            <person name="Payton A.C."/>
            <person name="Mcbreen J.C."/>
            <person name="Conrad R.E."/>
            <person name="Kollar L.M."/>
            <person name="Olsson S."/>
            <person name="Huttunen S."/>
            <person name="Landis J.B."/>
            <person name="Wickett N.J."/>
            <person name="Johnson M.G."/>
            <person name="Rensing S.A."/>
            <person name="Grimwood J."/>
            <person name="Schmutz J."/>
            <person name="Mcdaniel S.F."/>
        </authorList>
    </citation>
    <scope>NUCLEOTIDE SEQUENCE</scope>
    <source>
        <strain evidence="2">R40</strain>
    </source>
</reference>
<protein>
    <submittedName>
        <fullName evidence="2">Uncharacterized protein</fullName>
    </submittedName>
</protein>
<gene>
    <name evidence="2" type="ORF">KC19_1G067800</name>
</gene>
<organism evidence="2 3">
    <name type="scientific">Ceratodon purpureus</name>
    <name type="common">Fire moss</name>
    <name type="synonym">Dicranum purpureum</name>
    <dbReference type="NCBI Taxonomy" id="3225"/>
    <lineage>
        <taxon>Eukaryota</taxon>
        <taxon>Viridiplantae</taxon>
        <taxon>Streptophyta</taxon>
        <taxon>Embryophyta</taxon>
        <taxon>Bryophyta</taxon>
        <taxon>Bryophytina</taxon>
        <taxon>Bryopsida</taxon>
        <taxon>Dicranidae</taxon>
        <taxon>Pseudoditrichales</taxon>
        <taxon>Ditrichaceae</taxon>
        <taxon>Ceratodon</taxon>
    </lineage>
</organism>
<dbReference type="Proteomes" id="UP000822688">
    <property type="component" value="Chromosome 1"/>
</dbReference>
<dbReference type="EMBL" id="CM026421">
    <property type="protein sequence ID" value="KAG0590054.1"/>
    <property type="molecule type" value="Genomic_DNA"/>
</dbReference>
<proteinExistence type="predicted"/>